<dbReference type="InterPro" id="IPR027417">
    <property type="entry name" value="P-loop_NTPase"/>
</dbReference>
<feature type="compositionally biased region" description="Polar residues" evidence="2">
    <location>
        <begin position="649"/>
        <end position="658"/>
    </location>
</feature>
<dbReference type="InterPro" id="IPR051943">
    <property type="entry name" value="TRAFAC_Dynamin-like_GTPase"/>
</dbReference>
<organism evidence="4 5">
    <name type="scientific">Chamaesiphon polymorphus CCALA 037</name>
    <dbReference type="NCBI Taxonomy" id="2107692"/>
    <lineage>
        <taxon>Bacteria</taxon>
        <taxon>Bacillati</taxon>
        <taxon>Cyanobacteriota</taxon>
        <taxon>Cyanophyceae</taxon>
        <taxon>Gomontiellales</taxon>
        <taxon>Chamaesiphonaceae</taxon>
        <taxon>Chamaesiphon</taxon>
    </lineage>
</organism>
<proteinExistence type="predicted"/>
<dbReference type="CDD" id="cd09912">
    <property type="entry name" value="DLP_2"/>
    <property type="match status" value="1"/>
</dbReference>
<dbReference type="RefSeq" id="WP_106309442.1">
    <property type="nucleotide sequence ID" value="NZ_PVWO01000343.1"/>
</dbReference>
<dbReference type="Gene3D" id="1.20.120.20">
    <property type="entry name" value="Apolipoprotein"/>
    <property type="match status" value="1"/>
</dbReference>
<feature type="domain" description="Dynamin N-terminal" evidence="3">
    <location>
        <begin position="49"/>
        <end position="211"/>
    </location>
</feature>
<dbReference type="SUPFAM" id="SSF52540">
    <property type="entry name" value="P-loop containing nucleoside triphosphate hydrolases"/>
    <property type="match status" value="1"/>
</dbReference>
<feature type="region of interest" description="Disordered" evidence="2">
    <location>
        <begin position="635"/>
        <end position="665"/>
    </location>
</feature>
<dbReference type="AlphaFoldDB" id="A0A2T1G3Z9"/>
<feature type="coiled-coil region" evidence="1">
    <location>
        <begin position="312"/>
        <end position="339"/>
    </location>
</feature>
<dbReference type="PANTHER" id="PTHR43681">
    <property type="entry name" value="TRANSMEMBRANE GTPASE FZO"/>
    <property type="match status" value="1"/>
</dbReference>
<dbReference type="InterPro" id="IPR045063">
    <property type="entry name" value="Dynamin_N"/>
</dbReference>
<evidence type="ECO:0000259" key="3">
    <source>
        <dbReference type="Pfam" id="PF00350"/>
    </source>
</evidence>
<protein>
    <recommendedName>
        <fullName evidence="3">Dynamin N-terminal domain-containing protein</fullName>
    </recommendedName>
</protein>
<dbReference type="EMBL" id="PVWO01000343">
    <property type="protein sequence ID" value="PSB51896.1"/>
    <property type="molecule type" value="Genomic_DNA"/>
</dbReference>
<evidence type="ECO:0000256" key="1">
    <source>
        <dbReference type="SAM" id="Coils"/>
    </source>
</evidence>
<sequence>MMNYQKQREQVLQLFDRVGELANEHTTDRELFEGLTLAQKHLLEEKLYVVICGEFKQGKSSLIDALVNERDLFPVDVDIATNIVSTITYGTEEKITVAFADNDCRTQSISRREIPEYVTESGNHQNRKQAQLLAIESPNPQLKEGLVLVDTPGVGGLNVEHTALTYSFIPNADAILFVSDALSPLSAKELKFIAERIVPHCQNLIFVITKIDTIDNYDAIIANNRQKLAEVLDRSPTSIEIIPVSSANKLSYLTTGDPEDLADSNFSILEAKLWELVSQQRGRILILNSLSKIGQILNSLQIPLASELSACQEENKREIQQLTAQLQATQSQLQDLLGHSSDWQQQLNRGIADLQDEVNDRFHSGFAKIQSHAKEYLNDDRMLENPRSIANLLESDLDALISKLSQYISQAAEELHTEIESSAGLDIGVFTIEQINYQKATVERDTVNTKRAHAFDRSLAGARGLMYGSSAGALVGGFLGGAIGGALGLFAGGAGCIPGAQIGANIGAGLGAIAGMGRSAQQQLAQLKEKDRVDLQREVAPIINNFLDLSRQSSLKSLKDTVKQLARSMQDELNQEIRIAKGDCEAALKSIDRSRSLSREQATARVKQIQPLLEQIRQFQQQAQQLTTHAVTLDRPLSSPVTPIDEGTPTPTTATISNRGGWADA</sequence>
<comment type="caution">
    <text evidence="4">The sequence shown here is derived from an EMBL/GenBank/DDBJ whole genome shotgun (WGS) entry which is preliminary data.</text>
</comment>
<evidence type="ECO:0000313" key="4">
    <source>
        <dbReference type="EMBL" id="PSB51896.1"/>
    </source>
</evidence>
<name>A0A2T1G3Z9_9CYAN</name>
<dbReference type="PANTHER" id="PTHR43681:SF1">
    <property type="entry name" value="SARCALUMENIN"/>
    <property type="match status" value="1"/>
</dbReference>
<dbReference type="Proteomes" id="UP000238937">
    <property type="component" value="Unassembled WGS sequence"/>
</dbReference>
<accession>A0A2T1G3Z9</accession>
<dbReference type="Pfam" id="PF00350">
    <property type="entry name" value="Dynamin_N"/>
    <property type="match status" value="1"/>
</dbReference>
<dbReference type="Gene3D" id="3.40.50.300">
    <property type="entry name" value="P-loop containing nucleotide triphosphate hydrolases"/>
    <property type="match status" value="1"/>
</dbReference>
<reference evidence="4 5" key="1">
    <citation type="submission" date="2018-03" db="EMBL/GenBank/DDBJ databases">
        <title>The ancient ancestry and fast evolution of plastids.</title>
        <authorList>
            <person name="Moore K.R."/>
            <person name="Magnabosco C."/>
            <person name="Momper L."/>
            <person name="Gold D.A."/>
            <person name="Bosak T."/>
            <person name="Fournier G.P."/>
        </authorList>
    </citation>
    <scope>NUCLEOTIDE SEQUENCE [LARGE SCALE GENOMIC DNA]</scope>
    <source>
        <strain evidence="4 5">CCALA 037</strain>
    </source>
</reference>
<keyword evidence="5" id="KW-1185">Reference proteome</keyword>
<gene>
    <name evidence="4" type="ORF">C7B77_21045</name>
</gene>
<evidence type="ECO:0000313" key="5">
    <source>
        <dbReference type="Proteomes" id="UP000238937"/>
    </source>
</evidence>
<keyword evidence="1" id="KW-0175">Coiled coil</keyword>
<dbReference type="OrthoDB" id="5477114at2"/>
<evidence type="ECO:0000256" key="2">
    <source>
        <dbReference type="SAM" id="MobiDB-lite"/>
    </source>
</evidence>